<sequence>MSSRVQVSLRVAATPLRAFDVFTREIGRWWQALLASLRTEVQGTAPPC</sequence>
<dbReference type="InterPro" id="IPR023393">
    <property type="entry name" value="START-like_dom_sf"/>
</dbReference>
<dbReference type="Gene3D" id="3.30.530.20">
    <property type="match status" value="1"/>
</dbReference>
<evidence type="ECO:0000313" key="2">
    <source>
        <dbReference type="Proteomes" id="UP000675121"/>
    </source>
</evidence>
<keyword evidence="2" id="KW-1185">Reference proteome</keyword>
<reference evidence="1" key="1">
    <citation type="submission" date="2021-02" db="EMBL/GenBank/DDBJ databases">
        <authorList>
            <person name="Vanwijnsberghe S."/>
        </authorList>
    </citation>
    <scope>NUCLEOTIDE SEQUENCE</scope>
    <source>
        <strain evidence="1">R-70211</strain>
    </source>
</reference>
<dbReference type="RefSeq" id="WP_201139378.1">
    <property type="nucleotide sequence ID" value="NZ_CAJNAS010000027.1"/>
</dbReference>
<accession>A0A9N8N5W4</accession>
<gene>
    <name evidence="1" type="ORF">R70211_06651</name>
</gene>
<evidence type="ECO:0000313" key="1">
    <source>
        <dbReference type="EMBL" id="CAE6956982.1"/>
    </source>
</evidence>
<name>A0A9N8N5W4_9BURK</name>
<dbReference type="Proteomes" id="UP000675121">
    <property type="component" value="Unassembled WGS sequence"/>
</dbReference>
<dbReference type="AlphaFoldDB" id="A0A9N8N5W4"/>
<dbReference type="SUPFAM" id="SSF55961">
    <property type="entry name" value="Bet v1-like"/>
    <property type="match status" value="1"/>
</dbReference>
<dbReference type="EMBL" id="CAJNAS010000027">
    <property type="protein sequence ID" value="CAE6956982.1"/>
    <property type="molecule type" value="Genomic_DNA"/>
</dbReference>
<comment type="caution">
    <text evidence="1">The sequence shown here is derived from an EMBL/GenBank/DDBJ whole genome shotgun (WGS) entry which is preliminary data.</text>
</comment>
<protein>
    <submittedName>
        <fullName evidence="1">Uncharacterized protein</fullName>
    </submittedName>
</protein>
<proteinExistence type="predicted"/>
<organism evidence="1 2">
    <name type="scientific">Paraburkholderia domus</name>
    <dbReference type="NCBI Taxonomy" id="2793075"/>
    <lineage>
        <taxon>Bacteria</taxon>
        <taxon>Pseudomonadati</taxon>
        <taxon>Pseudomonadota</taxon>
        <taxon>Betaproteobacteria</taxon>
        <taxon>Burkholderiales</taxon>
        <taxon>Burkholderiaceae</taxon>
        <taxon>Paraburkholderia</taxon>
    </lineage>
</organism>